<organism evidence="3 4">
    <name type="scientific">Pogonophryne albipinna</name>
    <dbReference type="NCBI Taxonomy" id="1090488"/>
    <lineage>
        <taxon>Eukaryota</taxon>
        <taxon>Metazoa</taxon>
        <taxon>Chordata</taxon>
        <taxon>Craniata</taxon>
        <taxon>Vertebrata</taxon>
        <taxon>Euteleostomi</taxon>
        <taxon>Actinopterygii</taxon>
        <taxon>Neopterygii</taxon>
        <taxon>Teleostei</taxon>
        <taxon>Neoteleostei</taxon>
        <taxon>Acanthomorphata</taxon>
        <taxon>Eupercaria</taxon>
        <taxon>Perciformes</taxon>
        <taxon>Notothenioidei</taxon>
        <taxon>Pogonophryne</taxon>
    </lineage>
</organism>
<proteinExistence type="predicted"/>
<sequence>MDEVPLTFDLPLTRTVNKKGESSITLRTTGHERTNFTCVLGCTASGLKLPPMVIFKRITMPKEKIPNGISFKVNKKGWMMESVMKEWLNECYVKRPGGFSRQKKALLVLDSMRAHITDSVKAAIKSTNSIPAVIPGGTTKHLQPLDISVNRAFKVALRNDVVTVQTQGGGRGSEKETQELQMRLQDQYPFPQGSSQLKERESQGPRARQPTRRAEVKRQKYQYKKRSRTMKAAQMRRKQLWTVNVRDKVRLRHRMPQILSHL</sequence>
<gene>
    <name evidence="3" type="ORF">JOQ06_012372</name>
</gene>
<accession>A0AAD6BF25</accession>
<dbReference type="Pfam" id="PF03184">
    <property type="entry name" value="DDE_1"/>
    <property type="match status" value="1"/>
</dbReference>
<dbReference type="AlphaFoldDB" id="A0AAD6BF25"/>
<name>A0AAD6BF25_9TELE</name>
<protein>
    <recommendedName>
        <fullName evidence="2">DDE-1 domain-containing protein</fullName>
    </recommendedName>
</protein>
<evidence type="ECO:0000259" key="2">
    <source>
        <dbReference type="Pfam" id="PF03184"/>
    </source>
</evidence>
<comment type="caution">
    <text evidence="3">The sequence shown here is derived from an EMBL/GenBank/DDBJ whole genome shotgun (WGS) entry which is preliminary data.</text>
</comment>
<dbReference type="PANTHER" id="PTHR19303">
    <property type="entry name" value="TRANSPOSON"/>
    <property type="match status" value="1"/>
</dbReference>
<feature type="region of interest" description="Disordered" evidence="1">
    <location>
        <begin position="189"/>
        <end position="235"/>
    </location>
</feature>
<dbReference type="GO" id="GO:0005634">
    <property type="term" value="C:nucleus"/>
    <property type="evidence" value="ECO:0007669"/>
    <property type="project" value="TreeGrafter"/>
</dbReference>
<dbReference type="PANTHER" id="PTHR19303:SF74">
    <property type="entry name" value="POGO TRANSPOSABLE ELEMENT WITH KRAB DOMAIN"/>
    <property type="match status" value="1"/>
</dbReference>
<keyword evidence="4" id="KW-1185">Reference proteome</keyword>
<feature type="domain" description="DDE-1" evidence="2">
    <location>
        <begin position="36"/>
        <end position="174"/>
    </location>
</feature>
<dbReference type="EMBL" id="JAPTMU010000006">
    <property type="protein sequence ID" value="KAJ4942506.1"/>
    <property type="molecule type" value="Genomic_DNA"/>
</dbReference>
<evidence type="ECO:0000313" key="4">
    <source>
        <dbReference type="Proteomes" id="UP001219934"/>
    </source>
</evidence>
<evidence type="ECO:0000256" key="1">
    <source>
        <dbReference type="SAM" id="MobiDB-lite"/>
    </source>
</evidence>
<feature type="compositionally biased region" description="Basic residues" evidence="1">
    <location>
        <begin position="219"/>
        <end position="235"/>
    </location>
</feature>
<dbReference type="GO" id="GO:0003677">
    <property type="term" value="F:DNA binding"/>
    <property type="evidence" value="ECO:0007669"/>
    <property type="project" value="TreeGrafter"/>
</dbReference>
<reference evidence="3" key="1">
    <citation type="submission" date="2022-11" db="EMBL/GenBank/DDBJ databases">
        <title>Chromosome-level genome of Pogonophryne albipinna.</title>
        <authorList>
            <person name="Jo E."/>
        </authorList>
    </citation>
    <scope>NUCLEOTIDE SEQUENCE</scope>
    <source>
        <strain evidence="3">SGF0006</strain>
        <tissue evidence="3">Muscle</tissue>
    </source>
</reference>
<evidence type="ECO:0000313" key="3">
    <source>
        <dbReference type="EMBL" id="KAJ4942506.1"/>
    </source>
</evidence>
<dbReference type="InterPro" id="IPR004875">
    <property type="entry name" value="DDE_SF_endonuclease_dom"/>
</dbReference>
<dbReference type="Proteomes" id="UP001219934">
    <property type="component" value="Unassembled WGS sequence"/>
</dbReference>
<dbReference type="InterPro" id="IPR050863">
    <property type="entry name" value="CenT-Element_Derived"/>
</dbReference>